<name>A0ABQ5G517_9ASTR</name>
<sequence>MSCLLDDIIESVIRCETTKATWTDLVHSFEGLSDTKENRIMDLKLEYQTFKAKPFERLSQTYTHYKTLFNKLSDDGVNLFKHQINVGFVYIHLEKCFVYEDNLIQRRYSDTKKALITTLSTTPISTNFFSNHVVQDFQENSDDENPKTFQSKNKGLVAETFDWDEEEVANNEELTQVKVLMALGDDELTSPWDIDHEMVPKSKDWVERHNPDSKLLNFNTGRILVLKSQAVNECLKLTEASNDP</sequence>
<dbReference type="Proteomes" id="UP001151760">
    <property type="component" value="Unassembled WGS sequence"/>
</dbReference>
<reference evidence="1" key="1">
    <citation type="journal article" date="2022" name="Int. J. Mol. Sci.">
        <title>Draft Genome of Tanacetum Coccineum: Genomic Comparison of Closely Related Tanacetum-Family Plants.</title>
        <authorList>
            <person name="Yamashiro T."/>
            <person name="Shiraishi A."/>
            <person name="Nakayama K."/>
            <person name="Satake H."/>
        </authorList>
    </citation>
    <scope>NUCLEOTIDE SEQUENCE</scope>
</reference>
<evidence type="ECO:0000313" key="1">
    <source>
        <dbReference type="EMBL" id="GJT70514.1"/>
    </source>
</evidence>
<evidence type="ECO:0000313" key="2">
    <source>
        <dbReference type="Proteomes" id="UP001151760"/>
    </source>
</evidence>
<accession>A0ABQ5G517</accession>
<keyword evidence="2" id="KW-1185">Reference proteome</keyword>
<dbReference type="EMBL" id="BQNB010018084">
    <property type="protein sequence ID" value="GJT70514.1"/>
    <property type="molecule type" value="Genomic_DNA"/>
</dbReference>
<proteinExistence type="predicted"/>
<gene>
    <name evidence="1" type="ORF">Tco_1029800</name>
</gene>
<protein>
    <submittedName>
        <fullName evidence="1">Uncharacterized protein</fullName>
    </submittedName>
</protein>
<organism evidence="1 2">
    <name type="scientific">Tanacetum coccineum</name>
    <dbReference type="NCBI Taxonomy" id="301880"/>
    <lineage>
        <taxon>Eukaryota</taxon>
        <taxon>Viridiplantae</taxon>
        <taxon>Streptophyta</taxon>
        <taxon>Embryophyta</taxon>
        <taxon>Tracheophyta</taxon>
        <taxon>Spermatophyta</taxon>
        <taxon>Magnoliopsida</taxon>
        <taxon>eudicotyledons</taxon>
        <taxon>Gunneridae</taxon>
        <taxon>Pentapetalae</taxon>
        <taxon>asterids</taxon>
        <taxon>campanulids</taxon>
        <taxon>Asterales</taxon>
        <taxon>Asteraceae</taxon>
        <taxon>Asteroideae</taxon>
        <taxon>Anthemideae</taxon>
        <taxon>Anthemidinae</taxon>
        <taxon>Tanacetum</taxon>
    </lineage>
</organism>
<reference evidence="1" key="2">
    <citation type="submission" date="2022-01" db="EMBL/GenBank/DDBJ databases">
        <authorList>
            <person name="Yamashiro T."/>
            <person name="Shiraishi A."/>
            <person name="Satake H."/>
            <person name="Nakayama K."/>
        </authorList>
    </citation>
    <scope>NUCLEOTIDE SEQUENCE</scope>
</reference>
<comment type="caution">
    <text evidence="1">The sequence shown here is derived from an EMBL/GenBank/DDBJ whole genome shotgun (WGS) entry which is preliminary data.</text>
</comment>